<dbReference type="GO" id="GO:0005829">
    <property type="term" value="C:cytosol"/>
    <property type="evidence" value="ECO:0007669"/>
    <property type="project" value="TreeGrafter"/>
</dbReference>
<keyword evidence="7" id="KW-1185">Reference proteome</keyword>
<evidence type="ECO:0000313" key="6">
    <source>
        <dbReference type="EMBL" id="KAK0740352.1"/>
    </source>
</evidence>
<dbReference type="GO" id="GO:0019748">
    <property type="term" value="P:secondary metabolic process"/>
    <property type="evidence" value="ECO:0007669"/>
    <property type="project" value="TreeGrafter"/>
</dbReference>
<organism evidence="6 7">
    <name type="scientific">Schizothecium vesticola</name>
    <dbReference type="NCBI Taxonomy" id="314040"/>
    <lineage>
        <taxon>Eukaryota</taxon>
        <taxon>Fungi</taxon>
        <taxon>Dikarya</taxon>
        <taxon>Ascomycota</taxon>
        <taxon>Pezizomycotina</taxon>
        <taxon>Sordariomycetes</taxon>
        <taxon>Sordariomycetidae</taxon>
        <taxon>Sordariales</taxon>
        <taxon>Schizotheciaceae</taxon>
        <taxon>Schizothecium</taxon>
    </lineage>
</organism>
<sequence>MLSSAVNLVAALLALGTTANPLGNRDNSHDDSLFYITLEEHWISPAFSGPSLATLGPELTRQAAGPPAVIDEIGPIRLSNMTANHVRKQVISHPSTPRALEHPDLVACANDELAAAIACSPDRYAGFAFLPMAYPLQAAAELERCITQHGFVGALFDNHLINGTYYDGVVYRPFWAKAAALGVPIYLHPTWPNETAYLAEGGTYAPSDDGTSYPMSGGLLLGASAWGWHQDTGLHFLRLYAAGIFDEFPTLKIVLGHDGEMLPFMLDRTAVLLGPHNTKAKTSLLATWKRNVWVTTAGMFSLAPLAVVLRTTAVDRIMYSVDYPFSSNVRGHEFMTRLRESGMVTEREWRMVAYGNAQKLLGI</sequence>
<feature type="signal peptide" evidence="4">
    <location>
        <begin position="1"/>
        <end position="19"/>
    </location>
</feature>
<dbReference type="Pfam" id="PF04909">
    <property type="entry name" value="Amidohydro_2"/>
    <property type="match status" value="1"/>
</dbReference>
<dbReference type="GO" id="GO:0016831">
    <property type="term" value="F:carboxy-lyase activity"/>
    <property type="evidence" value="ECO:0007669"/>
    <property type="project" value="UniProtKB-KW"/>
</dbReference>
<dbReference type="EMBL" id="JAUKUD010000006">
    <property type="protein sequence ID" value="KAK0740352.1"/>
    <property type="molecule type" value="Genomic_DNA"/>
</dbReference>
<protein>
    <recommendedName>
        <fullName evidence="5">Amidohydrolase-related domain-containing protein</fullName>
    </recommendedName>
</protein>
<dbReference type="PANTHER" id="PTHR21240">
    <property type="entry name" value="2-AMINO-3-CARBOXYLMUCONATE-6-SEMIALDEHYDE DECARBOXYLASE"/>
    <property type="match status" value="1"/>
</dbReference>
<proteinExistence type="inferred from homology"/>
<dbReference type="GO" id="GO:0016787">
    <property type="term" value="F:hydrolase activity"/>
    <property type="evidence" value="ECO:0007669"/>
    <property type="project" value="InterPro"/>
</dbReference>
<dbReference type="AlphaFoldDB" id="A0AA40EJ91"/>
<evidence type="ECO:0000256" key="3">
    <source>
        <dbReference type="RuleBase" id="RU366045"/>
    </source>
</evidence>
<evidence type="ECO:0000259" key="5">
    <source>
        <dbReference type="Pfam" id="PF04909"/>
    </source>
</evidence>
<evidence type="ECO:0000256" key="2">
    <source>
        <dbReference type="ARBA" id="ARBA00023239"/>
    </source>
</evidence>
<evidence type="ECO:0000256" key="4">
    <source>
        <dbReference type="SAM" id="SignalP"/>
    </source>
</evidence>
<name>A0AA40EJ91_9PEZI</name>
<dbReference type="Gene3D" id="3.20.20.140">
    <property type="entry name" value="Metal-dependent hydrolases"/>
    <property type="match status" value="1"/>
</dbReference>
<dbReference type="InterPro" id="IPR006680">
    <property type="entry name" value="Amidohydro-rel"/>
</dbReference>
<dbReference type="PANTHER" id="PTHR21240:SF30">
    <property type="entry name" value="AMIDOHYDROLASE-RELATED DOMAIN-CONTAINING PROTEIN-RELATED"/>
    <property type="match status" value="1"/>
</dbReference>
<feature type="domain" description="Amidohydrolase-related" evidence="5">
    <location>
        <begin position="109"/>
        <end position="363"/>
    </location>
</feature>
<comment type="caution">
    <text evidence="6">The sequence shown here is derived from an EMBL/GenBank/DDBJ whole genome shotgun (WGS) entry which is preliminary data.</text>
</comment>
<feature type="chain" id="PRO_5041284626" description="Amidohydrolase-related domain-containing protein" evidence="4">
    <location>
        <begin position="20"/>
        <end position="363"/>
    </location>
</feature>
<keyword evidence="1 3" id="KW-0210">Decarboxylase</keyword>
<gene>
    <name evidence="6" type="ORF">B0T18DRAFT_207520</name>
</gene>
<reference evidence="6" key="1">
    <citation type="submission" date="2023-06" db="EMBL/GenBank/DDBJ databases">
        <title>Genome-scale phylogeny and comparative genomics of the fungal order Sordariales.</title>
        <authorList>
            <consortium name="Lawrence Berkeley National Laboratory"/>
            <person name="Hensen N."/>
            <person name="Bonometti L."/>
            <person name="Westerberg I."/>
            <person name="Brannstrom I.O."/>
            <person name="Guillou S."/>
            <person name="Cros-Aarteil S."/>
            <person name="Calhoun S."/>
            <person name="Haridas S."/>
            <person name="Kuo A."/>
            <person name="Mondo S."/>
            <person name="Pangilinan J."/>
            <person name="Riley R."/>
            <person name="LaButti K."/>
            <person name="Andreopoulos B."/>
            <person name="Lipzen A."/>
            <person name="Chen C."/>
            <person name="Yanf M."/>
            <person name="Daum C."/>
            <person name="Ng V."/>
            <person name="Clum A."/>
            <person name="Steindorff A."/>
            <person name="Ohm R."/>
            <person name="Martin F."/>
            <person name="Silar P."/>
            <person name="Natvig D."/>
            <person name="Lalanne C."/>
            <person name="Gautier V."/>
            <person name="Ament-velasquez S.L."/>
            <person name="Kruys A."/>
            <person name="Hutchinson M.I."/>
            <person name="Powell A.J."/>
            <person name="Barry K."/>
            <person name="Miller A.N."/>
            <person name="Grigoriev I.V."/>
            <person name="Debuchy R."/>
            <person name="Gladieux P."/>
            <person name="Thoren M.H."/>
            <person name="Johannesson H."/>
        </authorList>
    </citation>
    <scope>NUCLEOTIDE SEQUENCE</scope>
    <source>
        <strain evidence="6">SMH3187-1</strain>
    </source>
</reference>
<evidence type="ECO:0000313" key="7">
    <source>
        <dbReference type="Proteomes" id="UP001172155"/>
    </source>
</evidence>
<comment type="similarity">
    <text evidence="3">Belongs to the metallo-dependent hydrolases superfamily.</text>
</comment>
<keyword evidence="4" id="KW-0732">Signal</keyword>
<dbReference type="Proteomes" id="UP001172155">
    <property type="component" value="Unassembled WGS sequence"/>
</dbReference>
<evidence type="ECO:0000256" key="1">
    <source>
        <dbReference type="ARBA" id="ARBA00022793"/>
    </source>
</evidence>
<dbReference type="SUPFAM" id="SSF51556">
    <property type="entry name" value="Metallo-dependent hydrolases"/>
    <property type="match status" value="1"/>
</dbReference>
<dbReference type="InterPro" id="IPR032466">
    <property type="entry name" value="Metal_Hydrolase"/>
</dbReference>
<dbReference type="InterPro" id="IPR032465">
    <property type="entry name" value="ACMSD"/>
</dbReference>
<accession>A0AA40EJ91</accession>
<keyword evidence="2 3" id="KW-0456">Lyase</keyword>